<reference evidence="3" key="1">
    <citation type="submission" date="2016-10" db="EMBL/GenBank/DDBJ databases">
        <authorList>
            <person name="Varghese N."/>
            <person name="Submissions S."/>
        </authorList>
    </citation>
    <scope>NUCLEOTIDE SEQUENCE [LARGE SCALE GENOMIC DNA]</scope>
    <source>
        <strain evidence="3">CGMCC 4.7042</strain>
    </source>
</reference>
<dbReference type="InterPro" id="IPR011335">
    <property type="entry name" value="Restrct_endonuc-II-like"/>
</dbReference>
<dbReference type="RefSeq" id="WP_093656567.1">
    <property type="nucleotide sequence ID" value="NZ_FNHI01000013.1"/>
</dbReference>
<dbReference type="EMBL" id="FNHI01000013">
    <property type="protein sequence ID" value="SDM76411.1"/>
    <property type="molecule type" value="Genomic_DNA"/>
</dbReference>
<name>A0A1G9VWT8_9ACTN</name>
<feature type="domain" description="YqaJ viral recombinase" evidence="1">
    <location>
        <begin position="35"/>
        <end position="174"/>
    </location>
</feature>
<keyword evidence="2" id="KW-0540">Nuclease</keyword>
<evidence type="ECO:0000259" key="1">
    <source>
        <dbReference type="Pfam" id="PF09588"/>
    </source>
</evidence>
<dbReference type="GeneID" id="40831202"/>
<dbReference type="OrthoDB" id="3197230at2"/>
<dbReference type="Proteomes" id="UP000199063">
    <property type="component" value="Unassembled WGS sequence"/>
</dbReference>
<dbReference type="InterPro" id="IPR011604">
    <property type="entry name" value="PDDEXK-like_dom_sf"/>
</dbReference>
<dbReference type="InterPro" id="IPR019080">
    <property type="entry name" value="YqaJ_viral_recombinase"/>
</dbReference>
<organism evidence="2 3">
    <name type="scientific">Streptomyces wuyuanensis</name>
    <dbReference type="NCBI Taxonomy" id="1196353"/>
    <lineage>
        <taxon>Bacteria</taxon>
        <taxon>Bacillati</taxon>
        <taxon>Actinomycetota</taxon>
        <taxon>Actinomycetes</taxon>
        <taxon>Kitasatosporales</taxon>
        <taxon>Streptomycetaceae</taxon>
        <taxon>Streptomyces</taxon>
    </lineage>
</organism>
<keyword evidence="2" id="KW-0255">Endonuclease</keyword>
<evidence type="ECO:0000313" key="3">
    <source>
        <dbReference type="Proteomes" id="UP000199063"/>
    </source>
</evidence>
<protein>
    <submittedName>
        <fullName evidence="2">Putative phage-type endonuclease</fullName>
    </submittedName>
</protein>
<dbReference type="Gene3D" id="3.90.320.10">
    <property type="match status" value="1"/>
</dbReference>
<dbReference type="SUPFAM" id="SSF52980">
    <property type="entry name" value="Restriction endonuclease-like"/>
    <property type="match status" value="1"/>
</dbReference>
<gene>
    <name evidence="2" type="ORF">SAMN05444921_11315</name>
</gene>
<proteinExistence type="predicted"/>
<accession>A0A1G9VWT8</accession>
<sequence>MTTTAQAGASAPAAGRRVTPTGRLMLHHTAERDVWLNARRRGIGSSDLPAVMNLSGFKTPLHVFHDKRGRLPHDDDWSEAAHFGVLFEDPLARDWARRNRTVVEPVGLIANEAEAWQMCTLDRLCTECPLDRSVRSLCALEVKTRNAFVANLWRQGPPDDVLAQVLWQILVTGLDHVHVVCLIGGQDYRQYTVRRDEHVKLVAYLNAEAGRLWHDHIVPGRAPAPTGLEPPEALISLYDRLHPDREGVAVLDRDMDARDAMTEYLEGVALERDGKRQKAAAKAKLLAALGGAQAAHIQDRPFFSIEQSHKKTPDLARLAEEFPEAYRACVEDKPHDRISIPKYVREEYAA</sequence>
<keyword evidence="2" id="KW-0378">Hydrolase</keyword>
<dbReference type="GO" id="GO:0004519">
    <property type="term" value="F:endonuclease activity"/>
    <property type="evidence" value="ECO:0007669"/>
    <property type="project" value="UniProtKB-KW"/>
</dbReference>
<keyword evidence="3" id="KW-1185">Reference proteome</keyword>
<dbReference type="AlphaFoldDB" id="A0A1G9VWT8"/>
<dbReference type="STRING" id="1196353.SAMN05444921_11315"/>
<evidence type="ECO:0000313" key="2">
    <source>
        <dbReference type="EMBL" id="SDM76411.1"/>
    </source>
</evidence>
<dbReference type="Pfam" id="PF09588">
    <property type="entry name" value="YqaJ"/>
    <property type="match status" value="1"/>
</dbReference>